<evidence type="ECO:0000256" key="2">
    <source>
        <dbReference type="ARBA" id="ARBA00009765"/>
    </source>
</evidence>
<dbReference type="PANTHER" id="PTHR47891:SF2">
    <property type="entry name" value="MAGNESIUM AND COBALT TRANSPORTER"/>
    <property type="match status" value="1"/>
</dbReference>
<evidence type="ECO:0000256" key="1">
    <source>
        <dbReference type="ARBA" id="ARBA00004141"/>
    </source>
</evidence>
<keyword evidence="3 6" id="KW-0812">Transmembrane</keyword>
<dbReference type="Pfam" id="PF01544">
    <property type="entry name" value="CorA"/>
    <property type="match status" value="1"/>
</dbReference>
<keyword evidence="4 6" id="KW-1133">Transmembrane helix</keyword>
<dbReference type="SUPFAM" id="SSF143865">
    <property type="entry name" value="CorA soluble domain-like"/>
    <property type="match status" value="1"/>
</dbReference>
<comment type="similarity">
    <text evidence="2">Belongs to the CorA metal ion transporter (MIT) (TC 1.A.35) family.</text>
</comment>
<dbReference type="EMBL" id="CP141615">
    <property type="protein sequence ID" value="WRP18651.1"/>
    <property type="molecule type" value="Genomic_DNA"/>
</dbReference>
<dbReference type="InterPro" id="IPR045861">
    <property type="entry name" value="CorA_cytoplasmic_dom"/>
</dbReference>
<evidence type="ECO:0000256" key="3">
    <source>
        <dbReference type="ARBA" id="ARBA00022692"/>
    </source>
</evidence>
<evidence type="ECO:0000256" key="5">
    <source>
        <dbReference type="ARBA" id="ARBA00023136"/>
    </source>
</evidence>
<proteinExistence type="inferred from homology"/>
<name>A0ABZ1C1K9_9FIRM</name>
<dbReference type="InterPro" id="IPR045863">
    <property type="entry name" value="CorA_TM1_TM2"/>
</dbReference>
<keyword evidence="5 6" id="KW-0472">Membrane</keyword>
<dbReference type="Proteomes" id="UP001332192">
    <property type="component" value="Chromosome"/>
</dbReference>
<dbReference type="CDD" id="cd12827">
    <property type="entry name" value="EcCorA_ZntB-like_u2"/>
    <property type="match status" value="1"/>
</dbReference>
<feature type="transmembrane region" description="Helical" evidence="6">
    <location>
        <begin position="306"/>
        <end position="326"/>
    </location>
</feature>
<dbReference type="InterPro" id="IPR002523">
    <property type="entry name" value="MgTranspt_CorA/ZnTranspt_ZntB"/>
</dbReference>
<reference evidence="7 8" key="1">
    <citation type="journal article" date="2024" name="Front. Microbiol.">
        <title>Novel thermophilic genera Geochorda gen. nov. and Carboxydochorda gen. nov. from the deep terrestrial subsurface reveal the ecophysiological diversity in the class Limnochordia.</title>
        <authorList>
            <person name="Karnachuk O.V."/>
            <person name="Lukina A.P."/>
            <person name="Avakyan M.R."/>
            <person name="Kadnikov V.V."/>
            <person name="Begmatov S."/>
            <person name="Beletsky A.V."/>
            <person name="Vlasova K.G."/>
            <person name="Novikov A.A."/>
            <person name="Shcherbakova V.A."/>
            <person name="Mardanov A.V."/>
            <person name="Ravin N.V."/>
        </authorList>
    </citation>
    <scope>NUCLEOTIDE SEQUENCE [LARGE SCALE GENOMIC DNA]</scope>
    <source>
        <strain evidence="7 8">L945</strain>
    </source>
</reference>
<evidence type="ECO:0000313" key="8">
    <source>
        <dbReference type="Proteomes" id="UP001332192"/>
    </source>
</evidence>
<gene>
    <name evidence="7" type="ORF">U7230_06535</name>
</gene>
<dbReference type="RefSeq" id="WP_324717924.1">
    <property type="nucleotide sequence ID" value="NZ_CP141615.1"/>
</dbReference>
<dbReference type="Gene3D" id="3.30.460.20">
    <property type="entry name" value="CorA soluble domain-like"/>
    <property type="match status" value="1"/>
</dbReference>
<dbReference type="InterPro" id="IPR047199">
    <property type="entry name" value="CorA-like"/>
</dbReference>
<feature type="transmembrane region" description="Helical" evidence="6">
    <location>
        <begin position="275"/>
        <end position="294"/>
    </location>
</feature>
<accession>A0ABZ1C1K9</accession>
<organism evidence="7 8">
    <name type="scientific">Carboxydichorda subterranea</name>
    <dbReference type="NCBI Taxonomy" id="3109565"/>
    <lineage>
        <taxon>Bacteria</taxon>
        <taxon>Bacillati</taxon>
        <taxon>Bacillota</taxon>
        <taxon>Limnochordia</taxon>
        <taxon>Limnochordales</taxon>
        <taxon>Geochordaceae</taxon>
        <taxon>Carboxydichorda</taxon>
    </lineage>
</organism>
<comment type="subcellular location">
    <subcellularLocation>
        <location evidence="1">Membrane</location>
        <topology evidence="1">Multi-pass membrane protein</topology>
    </subcellularLocation>
</comment>
<evidence type="ECO:0000256" key="6">
    <source>
        <dbReference type="SAM" id="Phobius"/>
    </source>
</evidence>
<evidence type="ECO:0000313" key="7">
    <source>
        <dbReference type="EMBL" id="WRP18651.1"/>
    </source>
</evidence>
<evidence type="ECO:0000256" key="4">
    <source>
        <dbReference type="ARBA" id="ARBA00022989"/>
    </source>
</evidence>
<sequence length="332" mass="37410">MTTQVYLTRDGRLGRTDDLSARNSWVVLTAPAPEELERVERELDIPPDFLRAALDEEEQPRVEVDGQRVLVLLRGPVLRGDPAFPRYETLPLAVIVTPAHLVTVCLEPMEIVESLAQQGRVHTAKRTQFLMHVMYRTATLFLRYLRLIDRRSDELERSLQHAMKNVELIRLLELEKSLVYFSTSLRANQIVMDKLLRLHLKPGEGAVNGEQASAAVTTEPGVLRLYDEDREFLEDVITENRQALEMADVYSNILSSTMDAFASIIANNLNVVMKFLTSVTIVLAVPTIVASTFGMNVTLPLQDHPLAFWFVVGLTVVLSGGAAWWLGRRGMF</sequence>
<protein>
    <submittedName>
        <fullName evidence="7">Magnesium transporter CorA family protein</fullName>
    </submittedName>
</protein>
<keyword evidence="8" id="KW-1185">Reference proteome</keyword>
<dbReference type="Gene3D" id="1.20.58.340">
    <property type="entry name" value="Magnesium transport protein CorA, transmembrane region"/>
    <property type="match status" value="2"/>
</dbReference>
<dbReference type="SUPFAM" id="SSF144083">
    <property type="entry name" value="Magnesium transport protein CorA, transmembrane region"/>
    <property type="match status" value="1"/>
</dbReference>
<dbReference type="PANTHER" id="PTHR47891">
    <property type="entry name" value="TRANSPORTER-RELATED"/>
    <property type="match status" value="1"/>
</dbReference>